<accession>A0ABX7LIL8</accession>
<dbReference type="Proteomes" id="UP000663452">
    <property type="component" value="Chromosome"/>
</dbReference>
<organism evidence="1 2">
    <name type="scientific">Paenibacillus tianjinensis</name>
    <dbReference type="NCBI Taxonomy" id="2810347"/>
    <lineage>
        <taxon>Bacteria</taxon>
        <taxon>Bacillati</taxon>
        <taxon>Bacillota</taxon>
        <taxon>Bacilli</taxon>
        <taxon>Bacillales</taxon>
        <taxon>Paenibacillaceae</taxon>
        <taxon>Paenibacillus</taxon>
    </lineage>
</organism>
<protein>
    <recommendedName>
        <fullName evidence="3">Aminoglycoside phosphotransferase domain-containing protein</fullName>
    </recommendedName>
</protein>
<gene>
    <name evidence="1" type="ORF">JRJ22_03690</name>
</gene>
<dbReference type="InterPro" id="IPR011009">
    <property type="entry name" value="Kinase-like_dom_sf"/>
</dbReference>
<evidence type="ECO:0000313" key="2">
    <source>
        <dbReference type="Proteomes" id="UP000663452"/>
    </source>
</evidence>
<evidence type="ECO:0000313" key="1">
    <source>
        <dbReference type="EMBL" id="QSF45752.1"/>
    </source>
</evidence>
<proteinExistence type="predicted"/>
<keyword evidence="2" id="KW-1185">Reference proteome</keyword>
<sequence>MDWSNLNVLVKGNDEVYFIDWEEARYGSLFMDIPMRCGSLQQAGSYRRYLESLGFSIADQHFTERFAVASRYPGLGFMCWNLGVWQQNEPAWNGLLQYMDMVTRPLFS</sequence>
<reference evidence="1 2" key="1">
    <citation type="submission" date="2021-02" db="EMBL/GenBank/DDBJ databases">
        <title>Paenibacillus tianjinensis sp. nov.</title>
        <authorList>
            <person name="Liu H."/>
        </authorList>
    </citation>
    <scope>NUCLEOTIDE SEQUENCE [LARGE SCALE GENOMIC DNA]</scope>
    <source>
        <strain evidence="1 2">TB2019</strain>
    </source>
</reference>
<dbReference type="EMBL" id="CP070969">
    <property type="protein sequence ID" value="QSF45752.1"/>
    <property type="molecule type" value="Genomic_DNA"/>
</dbReference>
<evidence type="ECO:0008006" key="3">
    <source>
        <dbReference type="Google" id="ProtNLM"/>
    </source>
</evidence>
<dbReference type="RefSeq" id="WP_206103283.1">
    <property type="nucleotide sequence ID" value="NZ_CP070969.1"/>
</dbReference>
<dbReference type="SUPFAM" id="SSF56112">
    <property type="entry name" value="Protein kinase-like (PK-like)"/>
    <property type="match status" value="1"/>
</dbReference>
<dbReference type="Gene3D" id="3.90.1200.10">
    <property type="match status" value="1"/>
</dbReference>
<name>A0ABX7LIL8_9BACL</name>